<evidence type="ECO:0000313" key="1">
    <source>
        <dbReference type="EMBL" id="KAI3938631.1"/>
    </source>
</evidence>
<dbReference type="AlphaFoldDB" id="A0AAD4XP08"/>
<feature type="non-terminal residue" evidence="1">
    <location>
        <position position="1"/>
    </location>
</feature>
<name>A0AAD4XP08_9MAGN</name>
<dbReference type="EMBL" id="JAJJMB010005516">
    <property type="protein sequence ID" value="KAI3938631.1"/>
    <property type="molecule type" value="Genomic_DNA"/>
</dbReference>
<comment type="caution">
    <text evidence="1">The sequence shown here is derived from an EMBL/GenBank/DDBJ whole genome shotgun (WGS) entry which is preliminary data.</text>
</comment>
<keyword evidence="2" id="KW-1185">Reference proteome</keyword>
<accession>A0AAD4XP08</accession>
<proteinExistence type="predicted"/>
<evidence type="ECO:0000313" key="2">
    <source>
        <dbReference type="Proteomes" id="UP001202328"/>
    </source>
</evidence>
<sequence>WCAKAKESVRALLLGMIAKWEEEVKPLLVVAKENQANQQRLVVEIALAVSNANLTNDDIAEIA</sequence>
<reference evidence="1" key="1">
    <citation type="submission" date="2022-04" db="EMBL/GenBank/DDBJ databases">
        <title>A functionally conserved STORR gene fusion in Papaver species that diverged 16.8 million years ago.</title>
        <authorList>
            <person name="Catania T."/>
        </authorList>
    </citation>
    <scope>NUCLEOTIDE SEQUENCE</scope>
    <source>
        <strain evidence="1">S-188037</strain>
    </source>
</reference>
<protein>
    <submittedName>
        <fullName evidence="1">Uncharacterized protein</fullName>
    </submittedName>
</protein>
<gene>
    <name evidence="1" type="ORF">MKW98_016136</name>
</gene>
<organism evidence="1 2">
    <name type="scientific">Papaver atlanticum</name>
    <dbReference type="NCBI Taxonomy" id="357466"/>
    <lineage>
        <taxon>Eukaryota</taxon>
        <taxon>Viridiplantae</taxon>
        <taxon>Streptophyta</taxon>
        <taxon>Embryophyta</taxon>
        <taxon>Tracheophyta</taxon>
        <taxon>Spermatophyta</taxon>
        <taxon>Magnoliopsida</taxon>
        <taxon>Ranunculales</taxon>
        <taxon>Papaveraceae</taxon>
        <taxon>Papaveroideae</taxon>
        <taxon>Papaver</taxon>
    </lineage>
</organism>
<dbReference type="Proteomes" id="UP001202328">
    <property type="component" value="Unassembled WGS sequence"/>
</dbReference>